<dbReference type="Proteomes" id="UP000663836">
    <property type="component" value="Unassembled WGS sequence"/>
</dbReference>
<evidence type="ECO:0000259" key="1">
    <source>
        <dbReference type="Pfam" id="PF18199"/>
    </source>
</evidence>
<evidence type="ECO:0000313" key="3">
    <source>
        <dbReference type="Proteomes" id="UP000663836"/>
    </source>
</evidence>
<dbReference type="PANTHER" id="PTHR22878:SF68">
    <property type="entry name" value="DYNEIN HEAVY CHAIN 6, AXONEMAL-LIKE"/>
    <property type="match status" value="1"/>
</dbReference>
<reference evidence="2" key="1">
    <citation type="submission" date="2021-02" db="EMBL/GenBank/DDBJ databases">
        <authorList>
            <person name="Nowell W R."/>
        </authorList>
    </citation>
    <scope>NUCLEOTIDE SEQUENCE</scope>
</reference>
<dbReference type="GO" id="GO:0051959">
    <property type="term" value="F:dynein light intermediate chain binding"/>
    <property type="evidence" value="ECO:0007669"/>
    <property type="project" value="InterPro"/>
</dbReference>
<dbReference type="AlphaFoldDB" id="A0A820FEU9"/>
<organism evidence="2 3">
    <name type="scientific">Rotaria sordida</name>
    <dbReference type="NCBI Taxonomy" id="392033"/>
    <lineage>
        <taxon>Eukaryota</taxon>
        <taxon>Metazoa</taxon>
        <taxon>Spiralia</taxon>
        <taxon>Gnathifera</taxon>
        <taxon>Rotifera</taxon>
        <taxon>Eurotatoria</taxon>
        <taxon>Bdelloidea</taxon>
        <taxon>Philodinida</taxon>
        <taxon>Philodinidae</taxon>
        <taxon>Rotaria</taxon>
    </lineage>
</organism>
<name>A0A820FEU9_9BILA</name>
<dbReference type="InterPro" id="IPR041228">
    <property type="entry name" value="Dynein_C"/>
</dbReference>
<accession>A0A820FEU9</accession>
<dbReference type="GO" id="GO:0045505">
    <property type="term" value="F:dynein intermediate chain binding"/>
    <property type="evidence" value="ECO:0007669"/>
    <property type="project" value="InterPro"/>
</dbReference>
<dbReference type="PANTHER" id="PTHR22878">
    <property type="entry name" value="DYNEIN HEAVY CHAIN 6, AXONEMAL-LIKE-RELATED"/>
    <property type="match status" value="1"/>
</dbReference>
<comment type="caution">
    <text evidence="2">The sequence shown here is derived from an EMBL/GenBank/DDBJ whole genome shotgun (WGS) entry which is preliminary data.</text>
</comment>
<dbReference type="InterPro" id="IPR026983">
    <property type="entry name" value="DHC"/>
</dbReference>
<sequence length="81" mass="9064">MAELILQVAKAASEMLKLMPHQIDIEAVKKYMLIDTSPLSVVLLQEAERYNVLLLNITIALNDLLKSIEGLVVMTVELDEL</sequence>
<protein>
    <recommendedName>
        <fullName evidence="1">Dynein heavy chain C-terminal domain-containing protein</fullName>
    </recommendedName>
</protein>
<gene>
    <name evidence="2" type="ORF">JBS370_LOCUS39035</name>
</gene>
<feature type="domain" description="Dynein heavy chain C-terminal" evidence="1">
    <location>
        <begin position="7"/>
        <end position="81"/>
    </location>
</feature>
<proteinExistence type="predicted"/>
<dbReference type="GO" id="GO:0007018">
    <property type="term" value="P:microtubule-based movement"/>
    <property type="evidence" value="ECO:0007669"/>
    <property type="project" value="InterPro"/>
</dbReference>
<dbReference type="Gene3D" id="1.20.1270.280">
    <property type="match status" value="1"/>
</dbReference>
<dbReference type="GO" id="GO:0030286">
    <property type="term" value="C:dynein complex"/>
    <property type="evidence" value="ECO:0007669"/>
    <property type="project" value="InterPro"/>
</dbReference>
<dbReference type="EMBL" id="CAJOBD010024518">
    <property type="protein sequence ID" value="CAF4259978.1"/>
    <property type="molecule type" value="Genomic_DNA"/>
</dbReference>
<evidence type="ECO:0000313" key="2">
    <source>
        <dbReference type="EMBL" id="CAF4259978.1"/>
    </source>
</evidence>
<dbReference type="Pfam" id="PF18199">
    <property type="entry name" value="Dynein_C"/>
    <property type="match status" value="1"/>
</dbReference>
<feature type="non-terminal residue" evidence="2">
    <location>
        <position position="1"/>
    </location>
</feature>